<keyword evidence="2" id="KW-1185">Reference proteome</keyword>
<organism evidence="1 2">
    <name type="scientific">Vitis vinifera</name>
    <name type="common">Grape</name>
    <dbReference type="NCBI Taxonomy" id="29760"/>
    <lineage>
        <taxon>Eukaryota</taxon>
        <taxon>Viridiplantae</taxon>
        <taxon>Streptophyta</taxon>
        <taxon>Embryophyta</taxon>
        <taxon>Tracheophyta</taxon>
        <taxon>Spermatophyta</taxon>
        <taxon>Magnoliopsida</taxon>
        <taxon>eudicotyledons</taxon>
        <taxon>Gunneridae</taxon>
        <taxon>Pentapetalae</taxon>
        <taxon>rosids</taxon>
        <taxon>Vitales</taxon>
        <taxon>Vitaceae</taxon>
        <taxon>Viteae</taxon>
        <taxon>Vitis</taxon>
    </lineage>
</organism>
<dbReference type="EMBL" id="FN596505">
    <property type="protein sequence ID" value="CCB60344.1"/>
    <property type="molecule type" value="Genomic_DNA"/>
</dbReference>
<dbReference type="HOGENOM" id="CLU_3352117_0_0_1"/>
<gene>
    <name evidence="1" type="ordered locus">VIT_02s0033g00810</name>
</gene>
<dbReference type="InParanoid" id="F6I078"/>
<protein>
    <submittedName>
        <fullName evidence="1">Uncharacterized protein</fullName>
    </submittedName>
</protein>
<dbReference type="Proteomes" id="UP000009183">
    <property type="component" value="Chromosome 2"/>
</dbReference>
<dbReference type="AlphaFoldDB" id="F6I078"/>
<reference evidence="2" key="1">
    <citation type="journal article" date="2007" name="Nature">
        <title>The grapevine genome sequence suggests ancestral hexaploidization in major angiosperm phyla.</title>
        <authorList>
            <consortium name="The French-Italian Public Consortium for Grapevine Genome Characterization."/>
            <person name="Jaillon O."/>
            <person name="Aury J.-M."/>
            <person name="Noel B."/>
            <person name="Policriti A."/>
            <person name="Clepet C."/>
            <person name="Casagrande A."/>
            <person name="Choisne N."/>
            <person name="Aubourg S."/>
            <person name="Vitulo N."/>
            <person name="Jubin C."/>
            <person name="Vezzi A."/>
            <person name="Legeai F."/>
            <person name="Hugueney P."/>
            <person name="Dasilva C."/>
            <person name="Horner D."/>
            <person name="Mica E."/>
            <person name="Jublot D."/>
            <person name="Poulain J."/>
            <person name="Bruyere C."/>
            <person name="Billault A."/>
            <person name="Segurens B."/>
            <person name="Gouyvenoux M."/>
            <person name="Ugarte E."/>
            <person name="Cattonaro F."/>
            <person name="Anthouard V."/>
            <person name="Vico V."/>
            <person name="Del Fabbro C."/>
            <person name="Alaux M."/>
            <person name="Di Gaspero G."/>
            <person name="Dumas V."/>
            <person name="Felice N."/>
            <person name="Paillard S."/>
            <person name="Juman I."/>
            <person name="Moroldo M."/>
            <person name="Scalabrin S."/>
            <person name="Canaguier A."/>
            <person name="Le Clainche I."/>
            <person name="Malacrida G."/>
            <person name="Durand E."/>
            <person name="Pesole G."/>
            <person name="Laucou V."/>
            <person name="Chatelet P."/>
            <person name="Merdinoglu D."/>
            <person name="Delledonne M."/>
            <person name="Pezzotti M."/>
            <person name="Lecharny A."/>
            <person name="Scarpelli C."/>
            <person name="Artiguenave F."/>
            <person name="Pe M.E."/>
            <person name="Valle G."/>
            <person name="Morgante M."/>
            <person name="Caboche M."/>
            <person name="Adam-Blondon A.-F."/>
            <person name="Weissenbach J."/>
            <person name="Quetier F."/>
            <person name="Wincker P."/>
        </authorList>
    </citation>
    <scope>NUCLEOTIDE SEQUENCE [LARGE SCALE GENOMIC DNA]</scope>
    <source>
        <strain evidence="2">cv. Pinot noir / PN40024</strain>
    </source>
</reference>
<proteinExistence type="predicted"/>
<name>F6I078_VITVI</name>
<evidence type="ECO:0000313" key="2">
    <source>
        <dbReference type="Proteomes" id="UP000009183"/>
    </source>
</evidence>
<sequence length="37" mass="4169">MLINSKKSARFTINCQKIKGPIFLPHISCQGSSLFFI</sequence>
<accession>F6I078</accession>
<evidence type="ECO:0000313" key="1">
    <source>
        <dbReference type="EMBL" id="CCB60344.1"/>
    </source>
</evidence>
<dbReference type="PaxDb" id="29760-VIT_02s0033g00810.t01"/>